<proteinExistence type="predicted"/>
<sequence length="281" mass="32581">MDNLINIKNEDGKSAAEEKKQLVVIDERELLGKQFRIYGDVENPLFLAKEVAEWIEHSNSRMMLQGVDEDEKVVRNVYTLGGNQEQWFLTEDGMYEVLMQSRKPIAKQFKKEVKNILRTIRKHGAYMTDATIEKTLTDPDFIIGLATELKKERQRAKELELTTKKQEQIIGELKPSADYTDRILKNRGLVTITQIAKDYGMSGTAMNKLLNELKIQYKQSDQWLLYRNHSGKGYTHSETIDITRSDGRPDISMITKWTQKGRLFLYEVLKAEGYVPTIERN</sequence>
<feature type="coiled-coil region" evidence="1">
    <location>
        <begin position="142"/>
        <end position="169"/>
    </location>
</feature>
<evidence type="ECO:0000256" key="1">
    <source>
        <dbReference type="SAM" id="Coils"/>
    </source>
</evidence>
<dbReference type="PANTHER" id="PTHR36180:SF2">
    <property type="entry name" value="BRO FAMILY PROTEIN"/>
    <property type="match status" value="1"/>
</dbReference>
<dbReference type="EMBL" id="MKIE01000004">
    <property type="protein sequence ID" value="OHW62198.1"/>
    <property type="molecule type" value="Genomic_DNA"/>
</dbReference>
<dbReference type="InterPro" id="IPR003497">
    <property type="entry name" value="BRO_N_domain"/>
</dbReference>
<dbReference type="InterPro" id="IPR005039">
    <property type="entry name" value="Ant_C"/>
</dbReference>
<organism evidence="3 4">
    <name type="scientific">Andreesenia angusta</name>
    <dbReference type="NCBI Taxonomy" id="39480"/>
    <lineage>
        <taxon>Bacteria</taxon>
        <taxon>Bacillati</taxon>
        <taxon>Bacillota</taxon>
        <taxon>Tissierellia</taxon>
        <taxon>Tissierellales</taxon>
        <taxon>Gottschalkiaceae</taxon>
        <taxon>Andreesenia</taxon>
    </lineage>
</organism>
<evidence type="ECO:0000259" key="2">
    <source>
        <dbReference type="PROSITE" id="PS51750"/>
    </source>
</evidence>
<dbReference type="AlphaFoldDB" id="A0A1S1V6E7"/>
<keyword evidence="4" id="KW-1185">Reference proteome</keyword>
<evidence type="ECO:0000313" key="4">
    <source>
        <dbReference type="Proteomes" id="UP000180254"/>
    </source>
</evidence>
<comment type="caution">
    <text evidence="3">The sequence shown here is derived from an EMBL/GenBank/DDBJ whole genome shotgun (WGS) entry which is preliminary data.</text>
</comment>
<evidence type="ECO:0000313" key="3">
    <source>
        <dbReference type="EMBL" id="OHW62198.1"/>
    </source>
</evidence>
<dbReference type="Pfam" id="PF03374">
    <property type="entry name" value="ANT"/>
    <property type="match status" value="1"/>
</dbReference>
<accession>A0A1S1V6E7</accession>
<dbReference type="Pfam" id="PF02498">
    <property type="entry name" value="Bro-N"/>
    <property type="match status" value="1"/>
</dbReference>
<dbReference type="Proteomes" id="UP000180254">
    <property type="component" value="Unassembled WGS sequence"/>
</dbReference>
<dbReference type="PANTHER" id="PTHR36180">
    <property type="entry name" value="DNA-BINDING PROTEIN-RELATED-RELATED"/>
    <property type="match status" value="1"/>
</dbReference>
<dbReference type="GO" id="GO:0003677">
    <property type="term" value="F:DNA binding"/>
    <property type="evidence" value="ECO:0007669"/>
    <property type="project" value="InterPro"/>
</dbReference>
<feature type="domain" description="Bro-N" evidence="2">
    <location>
        <begin position="28"/>
        <end position="124"/>
    </location>
</feature>
<dbReference type="SMART" id="SM01040">
    <property type="entry name" value="Bro-N"/>
    <property type="match status" value="1"/>
</dbReference>
<keyword evidence="1" id="KW-0175">Coiled coil</keyword>
<dbReference type="RefSeq" id="WP_071062810.1">
    <property type="nucleotide sequence ID" value="NZ_MKIE01000004.1"/>
</dbReference>
<protein>
    <submittedName>
        <fullName evidence="3">Phage antirepressor protein KilAC domain protein</fullName>
    </submittedName>
</protein>
<dbReference type="PROSITE" id="PS51750">
    <property type="entry name" value="BRO_N"/>
    <property type="match status" value="1"/>
</dbReference>
<name>A0A1S1V6E7_9FIRM</name>
<gene>
    <name evidence="3" type="ORF">EUAN_12670</name>
</gene>
<dbReference type="OrthoDB" id="9812611at2"/>
<dbReference type="STRING" id="39480.EUAN_12670"/>
<reference evidence="3 4" key="1">
    <citation type="submission" date="2016-09" db="EMBL/GenBank/DDBJ databases">
        <title>Genome sequence of Eubacterium angustum.</title>
        <authorList>
            <person name="Poehlein A."/>
            <person name="Daniel R."/>
        </authorList>
    </citation>
    <scope>NUCLEOTIDE SEQUENCE [LARGE SCALE GENOMIC DNA]</scope>
    <source>
        <strain evidence="3 4">DSM 1989</strain>
    </source>
</reference>